<evidence type="ECO:0000313" key="2">
    <source>
        <dbReference type="Proteomes" id="UP000000692"/>
    </source>
</evidence>
<name>F9Y3Y4_KETVW</name>
<accession>F9Y3Y4</accession>
<organism evidence="1 2">
    <name type="scientific">Ketogulonicigenium vulgare (strain WSH-001)</name>
    <dbReference type="NCBI Taxonomy" id="759362"/>
    <lineage>
        <taxon>Bacteria</taxon>
        <taxon>Pseudomonadati</taxon>
        <taxon>Pseudomonadota</taxon>
        <taxon>Alphaproteobacteria</taxon>
        <taxon>Rhodobacterales</taxon>
        <taxon>Roseobacteraceae</taxon>
        <taxon>Ketogulonicigenium</taxon>
    </lineage>
</organism>
<keyword evidence="2" id="KW-1185">Reference proteome</keyword>
<dbReference type="EMBL" id="CP002018">
    <property type="protein sequence ID" value="AEM41675.1"/>
    <property type="molecule type" value="Genomic_DNA"/>
</dbReference>
<proteinExistence type="predicted"/>
<dbReference type="KEGG" id="kvl:KVU_1836"/>
<dbReference type="HOGENOM" id="CLU_3136639_0_0_5"/>
<dbReference type="Proteomes" id="UP000000692">
    <property type="component" value="Chromosome"/>
</dbReference>
<reference evidence="1 2" key="1">
    <citation type="journal article" date="2011" name="J. Bacteriol.">
        <title>Complete genome sequence of the industrial strain Ketogulonicigenium vulgare WSH-001.</title>
        <authorList>
            <person name="Liu L."/>
            <person name="Li Y."/>
            <person name="Zhang J."/>
            <person name="Zhou Z."/>
            <person name="Liu J."/>
            <person name="Li X."/>
            <person name="Zhou J."/>
            <person name="Du G."/>
            <person name="Wang L."/>
            <person name="Chen J."/>
        </authorList>
    </citation>
    <scope>NUCLEOTIDE SEQUENCE [LARGE SCALE GENOMIC DNA]</scope>
    <source>
        <strain evidence="1 2">WSH-001</strain>
    </source>
</reference>
<protein>
    <submittedName>
        <fullName evidence="1">Uncharacterized protein</fullName>
    </submittedName>
</protein>
<sequence length="49" mass="5442">MLCWLSLANAAEVADFTYKVQGIYGIPQISNEFCQEYVATASHISITFP</sequence>
<dbReference type="AlphaFoldDB" id="F9Y3Y4"/>
<gene>
    <name evidence="1" type="ordered locus">KVU_1836</name>
</gene>
<evidence type="ECO:0000313" key="1">
    <source>
        <dbReference type="EMBL" id="AEM41675.1"/>
    </source>
</evidence>